<evidence type="ECO:0000256" key="12">
    <source>
        <dbReference type="PIRSR" id="PIRSR604808-3"/>
    </source>
</evidence>
<dbReference type="GO" id="GO:0008270">
    <property type="term" value="F:zinc ion binding"/>
    <property type="evidence" value="ECO:0007669"/>
    <property type="project" value="UniProtKB-KW"/>
</dbReference>
<comment type="similarity">
    <text evidence="2">Belongs to the DNA repair enzymes AP/ExoA family.</text>
</comment>
<reference evidence="16 17" key="1">
    <citation type="journal article" date="2019" name="Mol. Biol. Evol.">
        <title>Blast fungal genomes show frequent chromosomal changes, gene gains and losses, and effector gene turnover.</title>
        <authorList>
            <person name="Gomez Luciano L.B."/>
            <person name="Jason Tsai I."/>
            <person name="Chuma I."/>
            <person name="Tosa Y."/>
            <person name="Chen Y.H."/>
            <person name="Li J.Y."/>
            <person name="Li M.Y."/>
            <person name="Jade Lu M.Y."/>
            <person name="Nakayashiki H."/>
            <person name="Li W.H."/>
        </authorList>
    </citation>
    <scope>NUCLEOTIDE SEQUENCE [LARGE SCALE GENOMIC DNA]</scope>
    <source>
        <strain evidence="16 17">NI907</strain>
    </source>
</reference>
<evidence type="ECO:0000256" key="1">
    <source>
        <dbReference type="ARBA" id="ARBA00001936"/>
    </source>
</evidence>
<accession>A0A6P8AXL6</accession>
<dbReference type="GO" id="GO:0003677">
    <property type="term" value="F:DNA binding"/>
    <property type="evidence" value="ECO:0007669"/>
    <property type="project" value="InterPro"/>
</dbReference>
<dbReference type="PROSITE" id="PS00728">
    <property type="entry name" value="AP_NUCLEASE_F1_3"/>
    <property type="match status" value="1"/>
</dbReference>
<evidence type="ECO:0000256" key="7">
    <source>
        <dbReference type="ARBA" id="ARBA00022833"/>
    </source>
</evidence>
<dbReference type="PANTHER" id="PTHR22748:SF4">
    <property type="entry name" value="DNA-(APURINIC OR APYRIMIDINIC SITE) ENDONUCLEASE 2"/>
    <property type="match status" value="1"/>
</dbReference>
<feature type="active site" description="Proton donor/acceptor" evidence="10">
    <location>
        <position position="195"/>
    </location>
</feature>
<evidence type="ECO:0000256" key="13">
    <source>
        <dbReference type="PROSITE-ProRule" id="PRU01343"/>
    </source>
</evidence>
<dbReference type="GO" id="GO:0006284">
    <property type="term" value="P:base-excision repair"/>
    <property type="evidence" value="ECO:0007669"/>
    <property type="project" value="TreeGrafter"/>
</dbReference>
<dbReference type="Gene3D" id="3.60.10.10">
    <property type="entry name" value="Endonuclease/exonuclease/phosphatase"/>
    <property type="match status" value="1"/>
</dbReference>
<evidence type="ECO:0000256" key="4">
    <source>
        <dbReference type="ARBA" id="ARBA00022723"/>
    </source>
</evidence>
<dbReference type="GO" id="GO:0008081">
    <property type="term" value="F:phosphoric diester hydrolase activity"/>
    <property type="evidence" value="ECO:0007669"/>
    <property type="project" value="TreeGrafter"/>
</dbReference>
<dbReference type="AlphaFoldDB" id="A0A6P8AXL6"/>
<reference evidence="17" key="3">
    <citation type="submission" date="2025-08" db="UniProtKB">
        <authorList>
            <consortium name="RefSeq"/>
        </authorList>
    </citation>
    <scope>IDENTIFICATION</scope>
    <source>
        <strain evidence="17">NI907</strain>
    </source>
</reference>
<keyword evidence="11" id="KW-0464">Manganese</keyword>
<feature type="binding site" evidence="11">
    <location>
        <position position="197"/>
    </location>
    <ligand>
        <name>Mg(2+)</name>
        <dbReference type="ChEBI" id="CHEBI:18420"/>
        <label>1</label>
    </ligand>
</feature>
<dbReference type="PROSITE" id="PS51435">
    <property type="entry name" value="AP_NUCLEASE_F1_4"/>
    <property type="match status" value="1"/>
</dbReference>
<dbReference type="FunFam" id="3.60.10.10:FF:000079">
    <property type="entry name" value="DNA-(apurinic or apyrimidinic site) lyase"/>
    <property type="match status" value="1"/>
</dbReference>
<keyword evidence="16" id="KW-1185">Reference proteome</keyword>
<dbReference type="Proteomes" id="UP000515153">
    <property type="component" value="Chromosome VII"/>
</dbReference>
<feature type="compositionally biased region" description="Polar residues" evidence="14">
    <location>
        <begin position="468"/>
        <end position="477"/>
    </location>
</feature>
<dbReference type="GO" id="GO:0008311">
    <property type="term" value="F:double-stranded DNA 3'-5' DNA exonuclease activity"/>
    <property type="evidence" value="ECO:0007669"/>
    <property type="project" value="TreeGrafter"/>
</dbReference>
<keyword evidence="4 11" id="KW-0479">Metal-binding</keyword>
<keyword evidence="6" id="KW-0378">Hydrolase</keyword>
<feature type="site" description="Interaction with DNA substrate" evidence="12">
    <location>
        <position position="313"/>
    </location>
</feature>
<dbReference type="InterPro" id="IPR020847">
    <property type="entry name" value="AP_endonuclease_F1_BS"/>
</dbReference>
<evidence type="ECO:0000256" key="8">
    <source>
        <dbReference type="ARBA" id="ARBA00022842"/>
    </source>
</evidence>
<evidence type="ECO:0000256" key="11">
    <source>
        <dbReference type="PIRSR" id="PIRSR604808-2"/>
    </source>
</evidence>
<gene>
    <name evidence="17" type="ORF">PgNI_10379</name>
</gene>
<evidence type="ECO:0000259" key="15">
    <source>
        <dbReference type="PROSITE" id="PS51999"/>
    </source>
</evidence>
<feature type="compositionally biased region" description="Polar residues" evidence="14">
    <location>
        <begin position="442"/>
        <end position="461"/>
    </location>
</feature>
<feature type="site" description="Transition state stabilizer" evidence="12">
    <location>
        <position position="197"/>
    </location>
</feature>
<dbReference type="PROSITE" id="PS51999">
    <property type="entry name" value="ZF_GRF"/>
    <property type="match status" value="1"/>
</dbReference>
<feature type="active site" description="Proton acceptor" evidence="10">
    <location>
        <position position="313"/>
    </location>
</feature>
<dbReference type="GeneID" id="41965258"/>
<feature type="compositionally biased region" description="Polar residues" evidence="14">
    <location>
        <begin position="497"/>
        <end position="522"/>
    </location>
</feature>
<keyword evidence="5 13" id="KW-0863">Zinc-finger</keyword>
<feature type="active site" evidence="10">
    <location>
        <position position="156"/>
    </location>
</feature>
<evidence type="ECO:0000256" key="6">
    <source>
        <dbReference type="ARBA" id="ARBA00022801"/>
    </source>
</evidence>
<evidence type="ECO:0000256" key="10">
    <source>
        <dbReference type="PIRSR" id="PIRSR604808-1"/>
    </source>
</evidence>
<dbReference type="PROSITE" id="PS00726">
    <property type="entry name" value="AP_NUCLEASE_F1_1"/>
    <property type="match status" value="1"/>
</dbReference>
<evidence type="ECO:0000256" key="3">
    <source>
        <dbReference type="ARBA" id="ARBA00013541"/>
    </source>
</evidence>
<dbReference type="RefSeq" id="XP_030979612.1">
    <property type="nucleotide sequence ID" value="XM_031130350.1"/>
</dbReference>
<proteinExistence type="inferred from homology"/>
<comment type="cofactor">
    <cofactor evidence="1">
        <name>Mn(2+)</name>
        <dbReference type="ChEBI" id="CHEBI:29035"/>
    </cofactor>
</comment>
<dbReference type="GO" id="GO:0005634">
    <property type="term" value="C:nucleus"/>
    <property type="evidence" value="ECO:0007669"/>
    <property type="project" value="TreeGrafter"/>
</dbReference>
<keyword evidence="8 11" id="KW-0460">Magnesium</keyword>
<feature type="binding site" evidence="11">
    <location>
        <position position="195"/>
    </location>
    <ligand>
        <name>Mg(2+)</name>
        <dbReference type="ChEBI" id="CHEBI:18420"/>
        <label>1</label>
    </ligand>
</feature>
<evidence type="ECO:0000256" key="14">
    <source>
        <dbReference type="SAM" id="MobiDB-lite"/>
    </source>
</evidence>
<dbReference type="GO" id="GO:0003906">
    <property type="term" value="F:DNA-(apurinic or apyrimidinic site) endonuclease activity"/>
    <property type="evidence" value="ECO:0007669"/>
    <property type="project" value="TreeGrafter"/>
</dbReference>
<dbReference type="KEGG" id="pgri:PgNI_10379"/>
<evidence type="ECO:0000256" key="5">
    <source>
        <dbReference type="ARBA" id="ARBA00022771"/>
    </source>
</evidence>
<dbReference type="InterPro" id="IPR004808">
    <property type="entry name" value="AP_endonuc_1"/>
</dbReference>
<organism evidence="16 17">
    <name type="scientific">Pyricularia grisea</name>
    <name type="common">Crabgrass-specific blast fungus</name>
    <name type="synonym">Magnaporthe grisea</name>
    <dbReference type="NCBI Taxonomy" id="148305"/>
    <lineage>
        <taxon>Eukaryota</taxon>
        <taxon>Fungi</taxon>
        <taxon>Dikarya</taxon>
        <taxon>Ascomycota</taxon>
        <taxon>Pezizomycotina</taxon>
        <taxon>Sordariomycetes</taxon>
        <taxon>Sordariomycetidae</taxon>
        <taxon>Magnaporthales</taxon>
        <taxon>Pyriculariaceae</taxon>
        <taxon>Pyricularia</taxon>
    </lineage>
</organism>
<reference evidence="17" key="2">
    <citation type="submission" date="2019-10" db="EMBL/GenBank/DDBJ databases">
        <authorList>
            <consortium name="NCBI Genome Project"/>
        </authorList>
    </citation>
    <scope>NUCLEOTIDE SEQUENCE</scope>
    <source>
        <strain evidence="17">NI907</strain>
    </source>
</reference>
<evidence type="ECO:0000256" key="9">
    <source>
        <dbReference type="ARBA" id="ARBA00023242"/>
    </source>
</evidence>
<feature type="site" description="Important for catalytic activity" evidence="12">
    <location>
        <position position="287"/>
    </location>
</feature>
<feature type="region of interest" description="Disordered" evidence="14">
    <location>
        <begin position="380"/>
        <end position="580"/>
    </location>
</feature>
<evidence type="ECO:0000313" key="17">
    <source>
        <dbReference type="RefSeq" id="XP_030979612.1"/>
    </source>
</evidence>
<dbReference type="Pfam" id="PF03372">
    <property type="entry name" value="Exo_endo_phos"/>
    <property type="match status" value="1"/>
</dbReference>
<feature type="domain" description="GRF-type" evidence="15">
    <location>
        <begin position="596"/>
        <end position="648"/>
    </location>
</feature>
<dbReference type="InterPro" id="IPR010666">
    <property type="entry name" value="Znf_GRF"/>
</dbReference>
<feature type="binding site" evidence="11">
    <location>
        <position position="9"/>
    </location>
    <ligand>
        <name>Mg(2+)</name>
        <dbReference type="ChEBI" id="CHEBI:18420"/>
        <label>1</label>
    </ligand>
</feature>
<dbReference type="InterPro" id="IPR020848">
    <property type="entry name" value="AP_endonuclease_F1_CS"/>
</dbReference>
<dbReference type="SUPFAM" id="SSF56219">
    <property type="entry name" value="DNase I-like"/>
    <property type="match status" value="1"/>
</dbReference>
<evidence type="ECO:0000313" key="16">
    <source>
        <dbReference type="Proteomes" id="UP000515153"/>
    </source>
</evidence>
<dbReference type="PANTHER" id="PTHR22748">
    <property type="entry name" value="AP ENDONUCLEASE"/>
    <property type="match status" value="1"/>
</dbReference>
<feature type="binding site" evidence="11">
    <location>
        <position position="312"/>
    </location>
    <ligand>
        <name>Mg(2+)</name>
        <dbReference type="ChEBI" id="CHEBI:18420"/>
        <label>1</label>
    </ligand>
</feature>
<dbReference type="CDD" id="cd09088">
    <property type="entry name" value="Ape2-like_AP-endo"/>
    <property type="match status" value="1"/>
</dbReference>
<keyword evidence="7" id="KW-0862">Zinc</keyword>
<protein>
    <recommendedName>
        <fullName evidence="3">DNA-(apurinic or apyrimidinic site) endonuclease 2</fullName>
    </recommendedName>
</protein>
<dbReference type="InterPro" id="IPR005135">
    <property type="entry name" value="Endo/exonuclease/phosphatase"/>
</dbReference>
<sequence>MGIRITSWNVNGIRNPFSYEPWRENRTFQSMFDILEADIVVMQEAKIQRKDLQDDMVLVPGWDVYFSLPKFKKGYSGVAIYTRNSKCSPIRAEEGITGILCNPNSTTKFRELPQEHQIGGYPRPDQLSDSIDEATLDSEGRCVILEFPAFVLIGVYSPATRDETRTDFRQAFHKAMDARVRNLVAMGKQVVLTGDLNIIRNELDTAGLVERLRKDEMTMDEFFSTPSRRFLNHLVFGGTVVGDRDQGREEPVLYDLGREFHPGRMGMYTCWETRKNARPGNFGSRIDYVLCSAGMKDWFIDANIQEGLLGSDHCPVYATLSDSVRTAEGKDVHLVDIMNPKGMFANGERVRDWSPKDLLPLSAKLIPDFDRRRSIKDMFFKKPKPTSSRDLPSETSEETPSDTTPPSPVKKSPQPKEVNQSAKQDRQPPSQTSTSSSAVGLPQTQSSIQKRPSKPSASTSRPQKKTKLSASQTTTKNGTDRAPGQKSLMGFFKPKDPTSTPATHGETTSIRTTASPTKSRNPFSPKISFVSSKGDQEEALQDSEKGKDVMNGGRSISSDKEDDIEAALPDSPKVFDPVENKESWSKLLKKRVVPKCEHDEPCISLQTKKPGINCGRSFYICGRPLGPSGEKEKGTEWRCGTFIWSSDWNASQQS</sequence>
<comment type="cofactor">
    <cofactor evidence="11">
        <name>Mg(2+)</name>
        <dbReference type="ChEBI" id="CHEBI:18420"/>
    </cofactor>
    <cofactor evidence="11">
        <name>Mn(2+)</name>
        <dbReference type="ChEBI" id="CHEBI:29035"/>
    </cofactor>
    <text evidence="11">Probably binds two magnesium or manganese ions per subunit.</text>
</comment>
<name>A0A6P8AXL6_PYRGI</name>
<feature type="compositionally biased region" description="Low complexity" evidence="14">
    <location>
        <begin position="427"/>
        <end position="437"/>
    </location>
</feature>
<dbReference type="InterPro" id="IPR036691">
    <property type="entry name" value="Endo/exonu/phosph_ase_sf"/>
</dbReference>
<feature type="binding site" evidence="11">
    <location>
        <position position="313"/>
    </location>
    <ligand>
        <name>Mg(2+)</name>
        <dbReference type="ChEBI" id="CHEBI:18420"/>
        <label>1</label>
    </ligand>
</feature>
<keyword evidence="9" id="KW-0539">Nucleus</keyword>
<feature type="binding site" evidence="11">
    <location>
        <position position="44"/>
    </location>
    <ligand>
        <name>Mg(2+)</name>
        <dbReference type="ChEBI" id="CHEBI:18420"/>
        <label>1</label>
    </ligand>
</feature>
<evidence type="ECO:0000256" key="2">
    <source>
        <dbReference type="ARBA" id="ARBA00007092"/>
    </source>
</evidence>